<dbReference type="InterPro" id="IPR003018">
    <property type="entry name" value="GAF"/>
</dbReference>
<dbReference type="EMBL" id="BNAW01000002">
    <property type="protein sequence ID" value="GHF94469.1"/>
    <property type="molecule type" value="Genomic_DNA"/>
</dbReference>
<dbReference type="PIRSF" id="PIRSF036625">
    <property type="entry name" value="GAF_ANTAR"/>
    <property type="match status" value="1"/>
</dbReference>
<dbReference type="Proteomes" id="UP000649955">
    <property type="component" value="Unassembled WGS sequence"/>
</dbReference>
<dbReference type="SMART" id="SM01012">
    <property type="entry name" value="ANTAR"/>
    <property type="match status" value="1"/>
</dbReference>
<evidence type="ECO:0000259" key="6">
    <source>
        <dbReference type="PROSITE" id="PS50921"/>
    </source>
</evidence>
<keyword evidence="3" id="KW-0805">Transcription regulation</keyword>
<keyword evidence="1" id="KW-0808">Transferase</keyword>
<evidence type="ECO:0000256" key="2">
    <source>
        <dbReference type="ARBA" id="ARBA00022777"/>
    </source>
</evidence>
<dbReference type="Pfam" id="PF13185">
    <property type="entry name" value="GAF_2"/>
    <property type="match status" value="1"/>
</dbReference>
<dbReference type="InterPro" id="IPR011006">
    <property type="entry name" value="CheY-like_superfamily"/>
</dbReference>
<dbReference type="PROSITE" id="PS50921">
    <property type="entry name" value="ANTAR"/>
    <property type="match status" value="1"/>
</dbReference>
<dbReference type="SMART" id="SM00065">
    <property type="entry name" value="GAF"/>
    <property type="match status" value="1"/>
</dbReference>
<gene>
    <name evidence="7" type="ORF">GCM10017567_06180</name>
</gene>
<evidence type="ECO:0000256" key="4">
    <source>
        <dbReference type="ARBA" id="ARBA00023163"/>
    </source>
</evidence>
<evidence type="ECO:0000256" key="5">
    <source>
        <dbReference type="SAM" id="Coils"/>
    </source>
</evidence>
<keyword evidence="5" id="KW-0175">Coiled coil</keyword>
<dbReference type="InterPro" id="IPR029016">
    <property type="entry name" value="GAF-like_dom_sf"/>
</dbReference>
<sequence>MIRGKASDGVRQNRFDEHEAVQRIDEVTGALERLTSALEQEEDLAVLLQRVSRQVVSAVPDTEMASVTLLRDGTPYTATATGESAFRIDQAQYAAGQGPCLEAARTGELQRVDVAEAAHRWPAFAAAAGEDAVASYLSAPLFIDREYQGSLNLYSSSGGGFGALDAALLELYTTAAEAGLRSARRYRTAQETVEQLRTALTSRAVIDQAKGILMALHRVPADDAFELLVKQSQNQNLKLRELAEQFITQVLAASG</sequence>
<comment type="caution">
    <text evidence="7">The sequence shown here is derived from an EMBL/GenBank/DDBJ whole genome shotgun (WGS) entry which is preliminary data.</text>
</comment>
<dbReference type="Gene3D" id="1.10.10.10">
    <property type="entry name" value="Winged helix-like DNA-binding domain superfamily/Winged helix DNA-binding domain"/>
    <property type="match status" value="1"/>
</dbReference>
<dbReference type="Pfam" id="PF03861">
    <property type="entry name" value="ANTAR"/>
    <property type="match status" value="1"/>
</dbReference>
<feature type="domain" description="ANTAR" evidence="6">
    <location>
        <begin position="186"/>
        <end position="247"/>
    </location>
</feature>
<dbReference type="InterPro" id="IPR012074">
    <property type="entry name" value="GAF_ANTAR"/>
</dbReference>
<accession>A0ABQ3K198</accession>
<protein>
    <submittedName>
        <fullName evidence="7">Transcriptional regulator</fullName>
    </submittedName>
</protein>
<dbReference type="Gene3D" id="3.30.450.40">
    <property type="match status" value="1"/>
</dbReference>
<organism evidence="7 8">
    <name type="scientific">Amycolatopsis bullii</name>
    <dbReference type="NCBI Taxonomy" id="941987"/>
    <lineage>
        <taxon>Bacteria</taxon>
        <taxon>Bacillati</taxon>
        <taxon>Actinomycetota</taxon>
        <taxon>Actinomycetes</taxon>
        <taxon>Pseudonocardiales</taxon>
        <taxon>Pseudonocardiaceae</taxon>
        <taxon>Amycolatopsis</taxon>
    </lineage>
</organism>
<dbReference type="InterPro" id="IPR036388">
    <property type="entry name" value="WH-like_DNA-bd_sf"/>
</dbReference>
<dbReference type="InterPro" id="IPR005561">
    <property type="entry name" value="ANTAR"/>
</dbReference>
<name>A0ABQ3K198_9PSEU</name>
<evidence type="ECO:0000313" key="8">
    <source>
        <dbReference type="Proteomes" id="UP000649955"/>
    </source>
</evidence>
<dbReference type="SUPFAM" id="SSF52172">
    <property type="entry name" value="CheY-like"/>
    <property type="match status" value="1"/>
</dbReference>
<keyword evidence="2" id="KW-0418">Kinase</keyword>
<reference evidence="8" key="1">
    <citation type="journal article" date="2019" name="Int. J. Syst. Evol. Microbiol.">
        <title>The Global Catalogue of Microorganisms (GCM) 10K type strain sequencing project: providing services to taxonomists for standard genome sequencing and annotation.</title>
        <authorList>
            <consortium name="The Broad Institute Genomics Platform"/>
            <consortium name="The Broad Institute Genome Sequencing Center for Infectious Disease"/>
            <person name="Wu L."/>
            <person name="Ma J."/>
        </authorList>
    </citation>
    <scope>NUCLEOTIDE SEQUENCE [LARGE SCALE GENOMIC DNA]</scope>
    <source>
        <strain evidence="8">CGMCC 4.7680</strain>
    </source>
</reference>
<evidence type="ECO:0000256" key="1">
    <source>
        <dbReference type="ARBA" id="ARBA00022679"/>
    </source>
</evidence>
<evidence type="ECO:0000256" key="3">
    <source>
        <dbReference type="ARBA" id="ARBA00023015"/>
    </source>
</evidence>
<keyword evidence="8" id="KW-1185">Reference proteome</keyword>
<proteinExistence type="predicted"/>
<evidence type="ECO:0000313" key="7">
    <source>
        <dbReference type="EMBL" id="GHF94469.1"/>
    </source>
</evidence>
<dbReference type="SUPFAM" id="SSF55781">
    <property type="entry name" value="GAF domain-like"/>
    <property type="match status" value="1"/>
</dbReference>
<feature type="coiled-coil region" evidence="5">
    <location>
        <begin position="24"/>
        <end position="51"/>
    </location>
</feature>
<keyword evidence="4" id="KW-0804">Transcription</keyword>